<dbReference type="CDD" id="cd16963">
    <property type="entry name" value="CCE1"/>
    <property type="match status" value="1"/>
</dbReference>
<dbReference type="GO" id="GO:0000403">
    <property type="term" value="F:Y-form DNA binding"/>
    <property type="evidence" value="ECO:0007669"/>
    <property type="project" value="TreeGrafter"/>
</dbReference>
<organism evidence="2 3">
    <name type="scientific">Extremus antarcticus</name>
    <dbReference type="NCBI Taxonomy" id="702011"/>
    <lineage>
        <taxon>Eukaryota</taxon>
        <taxon>Fungi</taxon>
        <taxon>Dikarya</taxon>
        <taxon>Ascomycota</taxon>
        <taxon>Pezizomycotina</taxon>
        <taxon>Dothideomycetes</taxon>
        <taxon>Dothideomycetidae</taxon>
        <taxon>Mycosphaerellales</taxon>
        <taxon>Extremaceae</taxon>
        <taxon>Extremus</taxon>
    </lineage>
</organism>
<dbReference type="PANTHER" id="PTHR28072">
    <property type="entry name" value="CRUCIFORM CUTTING ENDONUCLEASE 1, MITOCHONDRIAL-RELATED"/>
    <property type="match status" value="1"/>
</dbReference>
<evidence type="ECO:0000313" key="2">
    <source>
        <dbReference type="EMBL" id="KAK3055394.1"/>
    </source>
</evidence>
<dbReference type="Proteomes" id="UP001271007">
    <property type="component" value="Unassembled WGS sequence"/>
</dbReference>
<dbReference type="SUPFAM" id="SSF53098">
    <property type="entry name" value="Ribonuclease H-like"/>
    <property type="match status" value="1"/>
</dbReference>
<dbReference type="InterPro" id="IPR012337">
    <property type="entry name" value="RNaseH-like_sf"/>
</dbReference>
<dbReference type="InterPro" id="IPR003034">
    <property type="entry name" value="SAP_dom"/>
</dbReference>
<dbReference type="AlphaFoldDB" id="A0AAJ0GE14"/>
<reference evidence="2" key="1">
    <citation type="submission" date="2023-04" db="EMBL/GenBank/DDBJ databases">
        <title>Black Yeasts Isolated from many extreme environments.</title>
        <authorList>
            <person name="Coleine C."/>
            <person name="Stajich J.E."/>
            <person name="Selbmann L."/>
        </authorList>
    </citation>
    <scope>NUCLEOTIDE SEQUENCE</scope>
    <source>
        <strain evidence="2">CCFEE 5312</strain>
    </source>
</reference>
<dbReference type="InterPro" id="IPR039197">
    <property type="entry name" value="Mrs1/Cce1"/>
</dbReference>
<protein>
    <recommendedName>
        <fullName evidence="1">SAP domain-containing protein</fullName>
    </recommendedName>
</protein>
<dbReference type="PANTHER" id="PTHR28072:SF1">
    <property type="entry name" value="CRUCIFORM CUTTING ENDONUCLEASE 1, MITOCHONDRIAL-RELATED"/>
    <property type="match status" value="1"/>
</dbReference>
<dbReference type="GO" id="GO:0070336">
    <property type="term" value="F:flap-structured DNA binding"/>
    <property type="evidence" value="ECO:0007669"/>
    <property type="project" value="TreeGrafter"/>
</dbReference>
<dbReference type="EMBL" id="JAWDJX010000009">
    <property type="protein sequence ID" value="KAK3055394.1"/>
    <property type="molecule type" value="Genomic_DNA"/>
</dbReference>
<evidence type="ECO:0000259" key="1">
    <source>
        <dbReference type="PROSITE" id="PS50800"/>
    </source>
</evidence>
<dbReference type="InterPro" id="IPR015242">
    <property type="entry name" value="Ydc2_cat"/>
</dbReference>
<dbReference type="GO" id="GO:0004520">
    <property type="term" value="F:DNA endonuclease activity"/>
    <property type="evidence" value="ECO:0007669"/>
    <property type="project" value="TreeGrafter"/>
</dbReference>
<dbReference type="Pfam" id="PF09159">
    <property type="entry name" value="Ydc2-catalyt"/>
    <property type="match status" value="1"/>
</dbReference>
<gene>
    <name evidence="2" type="ORF">LTR09_003948</name>
</gene>
<sequence>MAVQRSLLALKASQLKHVATCLGLATTGPKADLESVILRSIAENTKLKKAPRIVSVDMGIKNLGVCVLEAPNLAGTQTQSHTSVKVLAWKKVDVLSQMTSSPVTTAVSGSERKLTANTPIDASIFRPSSLSKAALSIAQDLLDTYKPTHILIERQRFRSGSASAVQEWTLRVNLLESMLYACFETMRSNLPDASGAQKTFPETVEVNPARVGRFWCGGVSESEGTDVEPALSGPHFNSSNLPKKQTAKLDKKEKLAKKDKIDKGAKIAVVRSWLDLDRAEDLPPPDVQLDFSDEAQQVAETFSQTAIKMTKSERKAAGAAEVKGPIKLDDLADCLLQGVAWVRWEENRRKLAALLETPEHEKDSEL</sequence>
<dbReference type="InterPro" id="IPR036397">
    <property type="entry name" value="RNaseH_sf"/>
</dbReference>
<evidence type="ECO:0000313" key="3">
    <source>
        <dbReference type="Proteomes" id="UP001271007"/>
    </source>
</evidence>
<dbReference type="PROSITE" id="PS50800">
    <property type="entry name" value="SAP"/>
    <property type="match status" value="1"/>
</dbReference>
<keyword evidence="3" id="KW-1185">Reference proteome</keyword>
<dbReference type="GO" id="GO:0000402">
    <property type="term" value="F:crossed form four-way junction DNA binding"/>
    <property type="evidence" value="ECO:0007669"/>
    <property type="project" value="TreeGrafter"/>
</dbReference>
<accession>A0AAJ0GE14</accession>
<dbReference type="GO" id="GO:0005739">
    <property type="term" value="C:mitochondrion"/>
    <property type="evidence" value="ECO:0007669"/>
    <property type="project" value="TreeGrafter"/>
</dbReference>
<feature type="domain" description="SAP" evidence="1">
    <location>
        <begin position="7"/>
        <end position="41"/>
    </location>
</feature>
<proteinExistence type="predicted"/>
<dbReference type="Gene3D" id="3.30.420.10">
    <property type="entry name" value="Ribonuclease H-like superfamily/Ribonuclease H"/>
    <property type="match status" value="1"/>
</dbReference>
<comment type="caution">
    <text evidence="2">The sequence shown here is derived from an EMBL/GenBank/DDBJ whole genome shotgun (WGS) entry which is preliminary data.</text>
</comment>
<name>A0AAJ0GE14_9PEZI</name>